<keyword evidence="1" id="KW-0472">Membrane</keyword>
<gene>
    <name evidence="2" type="ORF">GCM10025791_31750</name>
</gene>
<keyword evidence="1" id="KW-1133">Transmembrane helix</keyword>
<dbReference type="EMBL" id="BAABLX010000028">
    <property type="protein sequence ID" value="GAA4949207.1"/>
    <property type="molecule type" value="Genomic_DNA"/>
</dbReference>
<evidence type="ECO:0000313" key="3">
    <source>
        <dbReference type="Proteomes" id="UP001409585"/>
    </source>
</evidence>
<comment type="caution">
    <text evidence="2">The sequence shown here is derived from an EMBL/GenBank/DDBJ whole genome shotgun (WGS) entry which is preliminary data.</text>
</comment>
<feature type="transmembrane region" description="Helical" evidence="1">
    <location>
        <begin position="104"/>
        <end position="127"/>
    </location>
</feature>
<evidence type="ECO:0000256" key="1">
    <source>
        <dbReference type="SAM" id="Phobius"/>
    </source>
</evidence>
<sequence>MWVAFVSGLLFGLGLAVSNMLNPQRVLAFLDIFGTWDPTLAFVMGGALLVTVPGFALVLKRSKPLLSASFSLPSKTEIDRPLIIGAVLFGLGWGLAGLCPGPALAALVSLNGSIIVFVAIMLISWWLTDRYLSRPSATK</sequence>
<keyword evidence="1" id="KW-0812">Transmembrane</keyword>
<name>A0AAV3U5R2_9ALTE</name>
<feature type="transmembrane region" description="Helical" evidence="1">
    <location>
        <begin position="80"/>
        <end position="98"/>
    </location>
</feature>
<evidence type="ECO:0000313" key="2">
    <source>
        <dbReference type="EMBL" id="GAA4949207.1"/>
    </source>
</evidence>
<dbReference type="RefSeq" id="WP_345424469.1">
    <property type="nucleotide sequence ID" value="NZ_AP031496.1"/>
</dbReference>
<dbReference type="Proteomes" id="UP001409585">
    <property type="component" value="Unassembled WGS sequence"/>
</dbReference>
<accession>A0AAV3U5R2</accession>
<protein>
    <submittedName>
        <fullName evidence="2">YeeE/YedE family protein</fullName>
    </submittedName>
</protein>
<dbReference type="Pfam" id="PF20398">
    <property type="entry name" value="DUF6691"/>
    <property type="match status" value="1"/>
</dbReference>
<keyword evidence="3" id="KW-1185">Reference proteome</keyword>
<dbReference type="InterPro" id="IPR046513">
    <property type="entry name" value="DUF6691"/>
</dbReference>
<reference evidence="3" key="1">
    <citation type="journal article" date="2019" name="Int. J. Syst. Evol. Microbiol.">
        <title>The Global Catalogue of Microorganisms (GCM) 10K type strain sequencing project: providing services to taxonomists for standard genome sequencing and annotation.</title>
        <authorList>
            <consortium name="The Broad Institute Genomics Platform"/>
            <consortium name="The Broad Institute Genome Sequencing Center for Infectious Disease"/>
            <person name="Wu L."/>
            <person name="Ma J."/>
        </authorList>
    </citation>
    <scope>NUCLEOTIDE SEQUENCE [LARGE SCALE GENOMIC DNA]</scope>
    <source>
        <strain evidence="3">JCM 19134</strain>
    </source>
</reference>
<feature type="transmembrane region" description="Helical" evidence="1">
    <location>
        <begin position="38"/>
        <end position="59"/>
    </location>
</feature>
<dbReference type="AlphaFoldDB" id="A0AAV3U5R2"/>
<organism evidence="2 3">
    <name type="scientific">Halioxenophilus aromaticivorans</name>
    <dbReference type="NCBI Taxonomy" id="1306992"/>
    <lineage>
        <taxon>Bacteria</taxon>
        <taxon>Pseudomonadati</taxon>
        <taxon>Pseudomonadota</taxon>
        <taxon>Gammaproteobacteria</taxon>
        <taxon>Alteromonadales</taxon>
        <taxon>Alteromonadaceae</taxon>
        <taxon>Halioxenophilus</taxon>
    </lineage>
</organism>
<proteinExistence type="predicted"/>